<feature type="domain" description="Zn(2)-C6 fungal-type" evidence="3">
    <location>
        <begin position="295"/>
        <end position="326"/>
    </location>
</feature>
<accession>U4LI20</accession>
<evidence type="ECO:0000256" key="1">
    <source>
        <dbReference type="ARBA" id="ARBA00023242"/>
    </source>
</evidence>
<dbReference type="InterPro" id="IPR036864">
    <property type="entry name" value="Zn2-C6_fun-type_DNA-bd_sf"/>
</dbReference>
<keyword evidence="5" id="KW-1185">Reference proteome</keyword>
<proteinExistence type="predicted"/>
<protein>
    <recommendedName>
        <fullName evidence="3">Zn(2)-C6 fungal-type domain-containing protein</fullName>
    </recommendedName>
</protein>
<dbReference type="GO" id="GO:0000981">
    <property type="term" value="F:DNA-binding transcription factor activity, RNA polymerase II-specific"/>
    <property type="evidence" value="ECO:0007669"/>
    <property type="project" value="InterPro"/>
</dbReference>
<evidence type="ECO:0000313" key="5">
    <source>
        <dbReference type="Proteomes" id="UP000018144"/>
    </source>
</evidence>
<gene>
    <name evidence="4" type="ORF">PCON_10305</name>
</gene>
<dbReference type="InterPro" id="IPR052973">
    <property type="entry name" value="Fungal_sec-metab_reg_TF"/>
</dbReference>
<dbReference type="AlphaFoldDB" id="U4LI20"/>
<dbReference type="EMBL" id="HF935557">
    <property type="protein sequence ID" value="CCX31177.1"/>
    <property type="molecule type" value="Genomic_DNA"/>
</dbReference>
<dbReference type="PROSITE" id="PS50048">
    <property type="entry name" value="ZN2_CY6_FUNGAL_2"/>
    <property type="match status" value="1"/>
</dbReference>
<feature type="compositionally biased region" description="Polar residues" evidence="2">
    <location>
        <begin position="216"/>
        <end position="232"/>
    </location>
</feature>
<dbReference type="CDD" id="cd00067">
    <property type="entry name" value="GAL4"/>
    <property type="match status" value="1"/>
</dbReference>
<dbReference type="eggNOG" id="ENOG502SKCU">
    <property type="taxonomic scope" value="Eukaryota"/>
</dbReference>
<feature type="compositionally biased region" description="Pro residues" evidence="2">
    <location>
        <begin position="76"/>
        <end position="87"/>
    </location>
</feature>
<dbReference type="InterPro" id="IPR001138">
    <property type="entry name" value="Zn2Cys6_DnaBD"/>
</dbReference>
<evidence type="ECO:0000313" key="4">
    <source>
        <dbReference type="EMBL" id="CCX31177.1"/>
    </source>
</evidence>
<name>U4LI20_PYROM</name>
<dbReference type="PANTHER" id="PTHR35392:SF2">
    <property type="entry name" value="ZN(II)2CYS6 TRANSCRIPTION FACTOR (EUROFUNG)"/>
    <property type="match status" value="1"/>
</dbReference>
<dbReference type="OrthoDB" id="5362630at2759"/>
<evidence type="ECO:0000259" key="3">
    <source>
        <dbReference type="PROSITE" id="PS50048"/>
    </source>
</evidence>
<keyword evidence="1" id="KW-0539">Nucleus</keyword>
<dbReference type="PANTHER" id="PTHR35392">
    <property type="entry name" value="ZN(II)2CYS6 TRANSCRIPTION FACTOR (EUROFUNG)-RELATED-RELATED"/>
    <property type="match status" value="1"/>
</dbReference>
<dbReference type="Gene3D" id="4.10.240.10">
    <property type="entry name" value="Zn(2)-C6 fungal-type DNA-binding domain"/>
    <property type="match status" value="1"/>
</dbReference>
<feature type="region of interest" description="Disordered" evidence="2">
    <location>
        <begin position="69"/>
        <end position="89"/>
    </location>
</feature>
<dbReference type="GO" id="GO:0008270">
    <property type="term" value="F:zinc ion binding"/>
    <property type="evidence" value="ECO:0007669"/>
    <property type="project" value="InterPro"/>
</dbReference>
<evidence type="ECO:0000256" key="2">
    <source>
        <dbReference type="SAM" id="MobiDB-lite"/>
    </source>
</evidence>
<reference evidence="4 5" key="1">
    <citation type="journal article" date="2013" name="PLoS Genet.">
        <title>The genome and development-dependent transcriptomes of Pyronema confluens: a window into fungal evolution.</title>
        <authorList>
            <person name="Traeger S."/>
            <person name="Altegoer F."/>
            <person name="Freitag M."/>
            <person name="Gabaldon T."/>
            <person name="Kempken F."/>
            <person name="Kumar A."/>
            <person name="Marcet-Houben M."/>
            <person name="Poggeler S."/>
            <person name="Stajich J.E."/>
            <person name="Nowrousian M."/>
        </authorList>
    </citation>
    <scope>NUCLEOTIDE SEQUENCE [LARGE SCALE GENOMIC DNA]</scope>
    <source>
        <strain evidence="5">CBS 100304</strain>
        <tissue evidence="4">Vegetative mycelium</tissue>
    </source>
</reference>
<sequence length="678" mass="76788">MLQSILIDQPSNFFFESNNNWSSRYKMNGKDNHQQQRRLPASYATPPTSLGESPSVVAHHEFEPTIPRTYSASPSTMPPSTIPPSTLPPTSSADIQPWMFQLVPEPYAENPAYPAPVENHHPYLHPAPNGLMYHGQTVSSASRTPTIHAYDEMLHGGSVPAEQQFYEPYDGTRALHDLDREVKRARLSPFSEYGDSSSSEAGGADWQQAADFARSPQLSARSRGSTPRSSPNIGAYSPDMAAAHHHRQRSHTIAYPQSHLGAPFPGPVRSKIRKVRRKLEPKEREQVHQLRKIGACTKCWGLKMKCDDGSPCKRCEKTGVGAQCVRVHFVDLDVFSKWLVDSYSRSMMHHVLRFTNAPPRSVIICHEKSINVTLPINAHEFIAETPEQLQYWYKDANGWQSTPTTAFAMKRGINAEILEKYIQDHTYYFVETSFGGNHIMADIFMAAFKYARTEENFLLRDTLQLWTAIQLLIKGASLHPSSDLLGMMAINNPSSTQANSVPPPRVLANQIEHSLERRIWQLEKQILSELQKRIFGRKKEDWLKIFFTTVVLMNSLERDSWRLYYWMCHSEQGNTWQHPTAPKRLIEKNDALAESLAAHFAAISKGITPFALDWSREQSFGLIGNCEDPHGVLGAIERIGRGLRNPEHAIYTGNVMAHYSQHDERSLDFLYSSKVMIV</sequence>
<dbReference type="Pfam" id="PF00172">
    <property type="entry name" value="Zn_clus"/>
    <property type="match status" value="1"/>
</dbReference>
<feature type="region of interest" description="Disordered" evidence="2">
    <location>
        <begin position="212"/>
        <end position="251"/>
    </location>
</feature>
<organism evidence="4 5">
    <name type="scientific">Pyronema omphalodes (strain CBS 100304)</name>
    <name type="common">Pyronema confluens</name>
    <dbReference type="NCBI Taxonomy" id="1076935"/>
    <lineage>
        <taxon>Eukaryota</taxon>
        <taxon>Fungi</taxon>
        <taxon>Dikarya</taxon>
        <taxon>Ascomycota</taxon>
        <taxon>Pezizomycotina</taxon>
        <taxon>Pezizomycetes</taxon>
        <taxon>Pezizales</taxon>
        <taxon>Pyronemataceae</taxon>
        <taxon>Pyronema</taxon>
    </lineage>
</organism>
<dbReference type="Proteomes" id="UP000018144">
    <property type="component" value="Unassembled WGS sequence"/>
</dbReference>
<dbReference type="PROSITE" id="PS00463">
    <property type="entry name" value="ZN2_CY6_FUNGAL_1"/>
    <property type="match status" value="1"/>
</dbReference>
<dbReference type="SUPFAM" id="SSF57701">
    <property type="entry name" value="Zn2/Cys6 DNA-binding domain"/>
    <property type="match status" value="1"/>
</dbReference>